<gene>
    <name evidence="1" type="ORF">DI270_014535</name>
</gene>
<accession>A0ABX9LJV4</accession>
<keyword evidence="2" id="KW-1185">Reference proteome</keyword>
<reference evidence="1 2" key="1">
    <citation type="submission" date="2018-08" db="EMBL/GenBank/DDBJ databases">
        <title>Microbispora. triticiradicis sp. nov., a novel actinomycete isolated from the root of wheat (Triticum aestivum L.)).</title>
        <authorList>
            <person name="Han C."/>
        </authorList>
    </citation>
    <scope>NUCLEOTIDE SEQUENCE [LARGE SCALE GENOMIC DNA]</scope>
    <source>
        <strain evidence="1 2">NEAU-HRDPA2-9</strain>
    </source>
</reference>
<dbReference type="EMBL" id="QFZU02000063">
    <property type="protein sequence ID" value="RGA04252.1"/>
    <property type="molecule type" value="Genomic_DNA"/>
</dbReference>
<evidence type="ECO:0000313" key="2">
    <source>
        <dbReference type="Proteomes" id="UP000262538"/>
    </source>
</evidence>
<dbReference type="RefSeq" id="WP_111700408.1">
    <property type="nucleotide sequence ID" value="NZ_QFZU02000063.1"/>
</dbReference>
<protein>
    <submittedName>
        <fullName evidence="1">Queuine/other tRNA-ribosyltransferase</fullName>
    </submittedName>
</protein>
<name>A0ABX9LJV4_9ACTN</name>
<sequence>MKFYFPDSQDMVSPTYDFINDEYSAHRVRQRDDLYAHEVITPAPYDGILVSKAIVDGSIKSAGKYSMSQRERLYRLGVSRYFRLSENVCSLGDCGAFNYASEEEPPYSVDNVLDFYERCGFDSGVSVDHVILDYDPDVSDREANPAWVRRREISLRYAEDFLEAVEARGNQIEPLGAAQGWSPASYAYSVQRLQEMGYRRIALGGMVPLKTDEIIACLQEVDKVRHPETGLHLLGITRVASMEEFACYGVTSFDSTSPFKQSFKDARNNYHTLTDAYSAIRVPQVDGNPDLKRRVLSGAVSQTELKSIERECLRRLRDFDRGASSIDDVLSVLSEYEPLADPKKKTRIPSYRRTLEAKPWQSCPCDLCRKLGVEIIIFRGTERNKSRGFHNLGVLREKMHRIDVRPVVQEVH</sequence>
<dbReference type="InterPro" id="IPR053537">
    <property type="entry name" value="DNA-guanine_TGase"/>
</dbReference>
<proteinExistence type="predicted"/>
<comment type="caution">
    <text evidence="1">The sequence shown here is derived from an EMBL/GenBank/DDBJ whole genome shotgun (WGS) entry which is preliminary data.</text>
</comment>
<dbReference type="NCBIfam" id="NF041059">
    <property type="entry name" value="DpdA"/>
    <property type="match status" value="1"/>
</dbReference>
<dbReference type="Gene3D" id="3.20.20.105">
    <property type="entry name" value="Queuine tRNA-ribosyltransferase-like"/>
    <property type="match status" value="1"/>
</dbReference>
<dbReference type="SUPFAM" id="SSF51713">
    <property type="entry name" value="tRNA-guanine transglycosylase"/>
    <property type="match status" value="1"/>
</dbReference>
<dbReference type="InterPro" id="IPR036511">
    <property type="entry name" value="TGT-like_sf"/>
</dbReference>
<evidence type="ECO:0000313" key="1">
    <source>
        <dbReference type="EMBL" id="RGA04252.1"/>
    </source>
</evidence>
<organism evidence="1 2">
    <name type="scientific">Microbispora triticiradicis</name>
    <dbReference type="NCBI Taxonomy" id="2200763"/>
    <lineage>
        <taxon>Bacteria</taxon>
        <taxon>Bacillati</taxon>
        <taxon>Actinomycetota</taxon>
        <taxon>Actinomycetes</taxon>
        <taxon>Streptosporangiales</taxon>
        <taxon>Streptosporangiaceae</taxon>
        <taxon>Microbispora</taxon>
    </lineage>
</organism>
<dbReference type="Proteomes" id="UP000262538">
    <property type="component" value="Unassembled WGS sequence"/>
</dbReference>